<dbReference type="AlphaFoldDB" id="A0A6V7W8G2"/>
<feature type="transmembrane region" description="Helical" evidence="2">
    <location>
        <begin position="297"/>
        <end position="321"/>
    </location>
</feature>
<keyword evidence="2" id="KW-0472">Membrane</keyword>
<comment type="caution">
    <text evidence="3">The sequence shown here is derived from an EMBL/GenBank/DDBJ whole genome shotgun (WGS) entry which is preliminary data.</text>
</comment>
<evidence type="ECO:0000313" key="4">
    <source>
        <dbReference type="Proteomes" id="UP000580250"/>
    </source>
</evidence>
<proteinExistence type="predicted"/>
<dbReference type="OrthoDB" id="8065733at2759"/>
<evidence type="ECO:0000256" key="1">
    <source>
        <dbReference type="SAM" id="MobiDB-lite"/>
    </source>
</evidence>
<gene>
    <name evidence="3" type="ORF">MENT_LOCUS35771</name>
</gene>
<dbReference type="InterPro" id="IPR043128">
    <property type="entry name" value="Rev_trsase/Diguanyl_cyclase"/>
</dbReference>
<feature type="region of interest" description="Disordered" evidence="1">
    <location>
        <begin position="331"/>
        <end position="350"/>
    </location>
</feature>
<keyword evidence="2" id="KW-0812">Transmembrane</keyword>
<sequence length="569" mass="64118">MKAFLQISVHPSHRDSTRFIWLKSIEEPLTNNNLQIYRFTRVPFGLCCSPFLLGATILHHLSQHPSALSDEISNNTYVDNIVFSAQNVPEAQTKVIAVNELFQKANMELQEFASNSKEALDPIPEAKRLKGHSQKILGLCWNTDSDSFEIKIKPFPPTPILTKRKILAFIASHFDPLGLITPLILPLKIFMQSLWENKLKWDDQLPVDLVEKWNTLLKEWTDEIPINIPRRLSNTNQHQKYQLHCFTDASEAAMCAAIFIRIDNMADVFFELMGSLISLELINVELQFISEPDNYNWLNWNLLAIVLPIFAIILILIICLVKQHHPKRNTQRWTPPPTLLAETTDSTMECDPTPTIGIATTESSAPPTTTETAPTHPRVRPPSLASIKPPSLASFKPPPLASFKLPSLASFKPPSLASLKLPQRYNIASRVRILESGTIEAPPIQEHSIKKNVIRKWKRTRNKRIHKRITIPKPTPLNKVHLNPTYIHNLLTPPPPPNFMPNLKNTPAPSIRSLCSPSIVSAPVPIYMPNPQISFVAVPILTPATPLVFNAQPFCGPGVSRLNANYKFI</sequence>
<feature type="region of interest" description="Disordered" evidence="1">
    <location>
        <begin position="356"/>
        <end position="382"/>
    </location>
</feature>
<keyword evidence="2" id="KW-1133">Transmembrane helix</keyword>
<protein>
    <submittedName>
        <fullName evidence="3">Uncharacterized protein</fullName>
    </submittedName>
</protein>
<organism evidence="3 4">
    <name type="scientific">Meloidogyne enterolobii</name>
    <name type="common">Root-knot nematode worm</name>
    <name type="synonym">Meloidogyne mayaguensis</name>
    <dbReference type="NCBI Taxonomy" id="390850"/>
    <lineage>
        <taxon>Eukaryota</taxon>
        <taxon>Metazoa</taxon>
        <taxon>Ecdysozoa</taxon>
        <taxon>Nematoda</taxon>
        <taxon>Chromadorea</taxon>
        <taxon>Rhabditida</taxon>
        <taxon>Tylenchina</taxon>
        <taxon>Tylenchomorpha</taxon>
        <taxon>Tylenchoidea</taxon>
        <taxon>Meloidogynidae</taxon>
        <taxon>Meloidogyninae</taxon>
        <taxon>Meloidogyne</taxon>
    </lineage>
</organism>
<dbReference type="PANTHER" id="PTHR47331">
    <property type="entry name" value="PHD-TYPE DOMAIN-CONTAINING PROTEIN"/>
    <property type="match status" value="1"/>
</dbReference>
<dbReference type="Proteomes" id="UP000580250">
    <property type="component" value="Unassembled WGS sequence"/>
</dbReference>
<evidence type="ECO:0000313" key="3">
    <source>
        <dbReference type="EMBL" id="CAD2183473.1"/>
    </source>
</evidence>
<dbReference type="SUPFAM" id="SSF56672">
    <property type="entry name" value="DNA/RNA polymerases"/>
    <property type="match status" value="1"/>
</dbReference>
<evidence type="ECO:0000256" key="2">
    <source>
        <dbReference type="SAM" id="Phobius"/>
    </source>
</evidence>
<dbReference type="Gene3D" id="3.10.10.10">
    <property type="entry name" value="HIV Type 1 Reverse Transcriptase, subunit A, domain 1"/>
    <property type="match status" value="1"/>
</dbReference>
<dbReference type="InterPro" id="IPR008042">
    <property type="entry name" value="Retrotrans_Pao"/>
</dbReference>
<accession>A0A6V7W8G2</accession>
<reference evidence="3 4" key="1">
    <citation type="submission" date="2020-08" db="EMBL/GenBank/DDBJ databases">
        <authorList>
            <person name="Koutsovoulos G."/>
            <person name="Danchin GJ E."/>
        </authorList>
    </citation>
    <scope>NUCLEOTIDE SEQUENCE [LARGE SCALE GENOMIC DNA]</scope>
</reference>
<feature type="compositionally biased region" description="Low complexity" evidence="1">
    <location>
        <begin position="359"/>
        <end position="375"/>
    </location>
</feature>
<name>A0A6V7W8G2_MELEN</name>
<dbReference type="EMBL" id="CAJEWN010000470">
    <property type="protein sequence ID" value="CAD2183473.1"/>
    <property type="molecule type" value="Genomic_DNA"/>
</dbReference>
<dbReference type="InterPro" id="IPR043502">
    <property type="entry name" value="DNA/RNA_pol_sf"/>
</dbReference>
<dbReference type="Gene3D" id="3.30.70.270">
    <property type="match status" value="1"/>
</dbReference>
<dbReference type="Pfam" id="PF05380">
    <property type="entry name" value="Peptidase_A17"/>
    <property type="match status" value="1"/>
</dbReference>